<evidence type="ECO:0000256" key="2">
    <source>
        <dbReference type="ARBA" id="ARBA00009638"/>
    </source>
</evidence>
<evidence type="ECO:0000256" key="8">
    <source>
        <dbReference type="ARBA" id="ARBA00023210"/>
    </source>
</evidence>
<dbReference type="InterPro" id="IPR019987">
    <property type="entry name" value="GTP-bd_ribosome_bio_YsxC"/>
</dbReference>
<dbReference type="Pfam" id="PF01926">
    <property type="entry name" value="MMR_HSR1"/>
    <property type="match status" value="1"/>
</dbReference>
<dbReference type="InterPro" id="IPR027417">
    <property type="entry name" value="P-loop_NTPase"/>
</dbReference>
<keyword evidence="4" id="KW-0479">Metal-binding</keyword>
<keyword evidence="7 10" id="KW-0342">GTP-binding</keyword>
<dbReference type="GO" id="GO:0005525">
    <property type="term" value="F:GTP binding"/>
    <property type="evidence" value="ECO:0007669"/>
    <property type="project" value="UniProtKB-UniRule"/>
</dbReference>
<proteinExistence type="inferred from homology"/>
<keyword evidence="6" id="KW-0460">Magnesium</keyword>
<dbReference type="CDD" id="cd01876">
    <property type="entry name" value="YihA_EngB"/>
    <property type="match status" value="1"/>
</dbReference>
<dbReference type="PANTHER" id="PTHR11649:SF13">
    <property type="entry name" value="ENGB-TYPE G DOMAIN-CONTAINING PROTEIN"/>
    <property type="match status" value="1"/>
</dbReference>
<evidence type="ECO:0000256" key="10">
    <source>
        <dbReference type="HAMAP-Rule" id="MF_00321"/>
    </source>
</evidence>
<dbReference type="FunFam" id="3.40.50.300:FF:000098">
    <property type="entry name" value="Probable GTP-binding protein EngB"/>
    <property type="match status" value="1"/>
</dbReference>
<evidence type="ECO:0000259" key="11">
    <source>
        <dbReference type="PROSITE" id="PS51706"/>
    </source>
</evidence>
<keyword evidence="3 10" id="KW-0132">Cell division</keyword>
<keyword evidence="14" id="KW-1185">Reference proteome</keyword>
<comment type="similarity">
    <text evidence="2 10">Belongs to the TRAFAC class TrmE-Era-EngA-EngB-Septin-like GTPase superfamily. EngB GTPase family.</text>
</comment>
<dbReference type="InterPro" id="IPR030393">
    <property type="entry name" value="G_ENGB_dom"/>
</dbReference>
<dbReference type="InterPro" id="IPR005225">
    <property type="entry name" value="Small_GTP-bd"/>
</dbReference>
<dbReference type="GO" id="GO:0000917">
    <property type="term" value="P:division septum assembly"/>
    <property type="evidence" value="ECO:0007669"/>
    <property type="project" value="UniProtKB-KW"/>
</dbReference>
<evidence type="ECO:0000256" key="5">
    <source>
        <dbReference type="ARBA" id="ARBA00022741"/>
    </source>
</evidence>
<dbReference type="OrthoDB" id="9804921at2"/>
<evidence type="ECO:0000313" key="12">
    <source>
        <dbReference type="EMBL" id="AKG74178.1"/>
    </source>
</evidence>
<evidence type="ECO:0000313" key="14">
    <source>
        <dbReference type="Proteomes" id="UP000034029"/>
    </source>
</evidence>
<keyword evidence="8 10" id="KW-0717">Septation</keyword>
<evidence type="ECO:0000256" key="9">
    <source>
        <dbReference type="ARBA" id="ARBA00023306"/>
    </source>
</evidence>
<sequence length="196" mass="22190">MKINPGSVDILISAVGPDQYPETGLSEIALSGRSNVGKSSFINAVAGRKNIARTSSKPGKTQTLNFYDMDKKFVFVDVPGYGYAKESKKAREKWGAMIEAYITERETLRAVIQLIDLRHKPTEDDILMYDFLKYYEIPVIVVCTKMDKIPKSKVQKHLKIVREALEFETQDTIIPFSSMDKKNLPLVMQTIADHIE</sequence>
<evidence type="ECO:0000313" key="15">
    <source>
        <dbReference type="Proteomes" id="UP000183090"/>
    </source>
</evidence>
<dbReference type="PROSITE" id="PS51706">
    <property type="entry name" value="G_ENGB"/>
    <property type="match status" value="1"/>
</dbReference>
<protein>
    <recommendedName>
        <fullName evidence="10">Probable GTP-binding protein EngB</fullName>
    </recommendedName>
</protein>
<dbReference type="PANTHER" id="PTHR11649">
    <property type="entry name" value="MSS1/TRME-RELATED GTP-BINDING PROTEIN"/>
    <property type="match status" value="1"/>
</dbReference>
<gene>
    <name evidence="10 12" type="primary">engB</name>
    <name evidence="12" type="synonym">yihA</name>
    <name evidence="12" type="synonym">ysxC</name>
    <name evidence="12" type="ORF">AAT16_07980</name>
    <name evidence="13" type="ORF">SAMN05216235_0843</name>
</gene>
<dbReference type="SUPFAM" id="SSF52540">
    <property type="entry name" value="P-loop containing nucleoside triphosphate hydrolases"/>
    <property type="match status" value="1"/>
</dbReference>
<dbReference type="NCBIfam" id="TIGR00231">
    <property type="entry name" value="small_GTP"/>
    <property type="match status" value="1"/>
</dbReference>
<dbReference type="Gene3D" id="3.40.50.300">
    <property type="entry name" value="P-loop containing nucleotide triphosphate hydrolases"/>
    <property type="match status" value="1"/>
</dbReference>
<dbReference type="HAMAP" id="MF_00321">
    <property type="entry name" value="GTPase_EngB"/>
    <property type="match status" value="1"/>
</dbReference>
<reference evidence="13 15" key="3">
    <citation type="submission" date="2016-10" db="EMBL/GenBank/DDBJ databases">
        <authorList>
            <person name="Varghese N."/>
            <person name="Submissions S."/>
        </authorList>
    </citation>
    <scope>NUCLEOTIDE SEQUENCE [LARGE SCALE GENOMIC DNA]</scope>
    <source>
        <strain evidence="13 15">CGMCC 1.6501</strain>
    </source>
</reference>
<dbReference type="EMBL" id="FOTB01000001">
    <property type="protein sequence ID" value="SFK61565.1"/>
    <property type="molecule type" value="Genomic_DNA"/>
</dbReference>
<evidence type="ECO:0000256" key="3">
    <source>
        <dbReference type="ARBA" id="ARBA00022618"/>
    </source>
</evidence>
<dbReference type="InterPro" id="IPR006073">
    <property type="entry name" value="GTP-bd"/>
</dbReference>
<reference evidence="12 14" key="1">
    <citation type="journal article" date="2015" name="Int. J. Syst. Evol. Microbiol.">
        <title>Complete genome sequence of Salinicoccus halodurans H3B36, isolated from the Qaidam Basin in China.</title>
        <authorList>
            <person name="Jiang K."/>
            <person name="Xue Y."/>
            <person name="Ma Y."/>
        </authorList>
    </citation>
    <scope>NUCLEOTIDE SEQUENCE [LARGE SCALE GENOMIC DNA]</scope>
    <source>
        <strain evidence="12 14">H3B36</strain>
    </source>
</reference>
<comment type="cofactor">
    <cofactor evidence="1">
        <name>Mg(2+)</name>
        <dbReference type="ChEBI" id="CHEBI:18420"/>
    </cofactor>
</comment>
<dbReference type="Proteomes" id="UP000183090">
    <property type="component" value="Unassembled WGS sequence"/>
</dbReference>
<evidence type="ECO:0000313" key="13">
    <source>
        <dbReference type="EMBL" id="SFK61565.1"/>
    </source>
</evidence>
<keyword evidence="5 10" id="KW-0547">Nucleotide-binding</keyword>
<dbReference type="RefSeq" id="WP_046790362.1">
    <property type="nucleotide sequence ID" value="NZ_CP011366.1"/>
</dbReference>
<dbReference type="AlphaFoldDB" id="A0A0F7HKY9"/>
<evidence type="ECO:0000256" key="7">
    <source>
        <dbReference type="ARBA" id="ARBA00023134"/>
    </source>
</evidence>
<dbReference type="Proteomes" id="UP000034029">
    <property type="component" value="Chromosome"/>
</dbReference>
<dbReference type="GO" id="GO:0005829">
    <property type="term" value="C:cytosol"/>
    <property type="evidence" value="ECO:0007669"/>
    <property type="project" value="TreeGrafter"/>
</dbReference>
<evidence type="ECO:0000256" key="4">
    <source>
        <dbReference type="ARBA" id="ARBA00022723"/>
    </source>
</evidence>
<name>A0A0F7HKY9_9STAP</name>
<reference evidence="14" key="2">
    <citation type="submission" date="2015-04" db="EMBL/GenBank/DDBJ databases">
        <title>Complete genome sequence of Salinicoccus halodurans strain H3B36, isolated from the Qaidam basin of China.</title>
        <authorList>
            <person name="Ma Y."/>
            <person name="Jiang K."/>
            <person name="Xue Y."/>
        </authorList>
    </citation>
    <scope>NUCLEOTIDE SEQUENCE [LARGE SCALE GENOMIC DNA]</scope>
    <source>
        <strain evidence="14">H3B36</strain>
    </source>
</reference>
<organism evidence="13 15">
    <name type="scientific">Salinicoccus halodurans</name>
    <dbReference type="NCBI Taxonomy" id="407035"/>
    <lineage>
        <taxon>Bacteria</taxon>
        <taxon>Bacillati</taxon>
        <taxon>Bacillota</taxon>
        <taxon>Bacilli</taxon>
        <taxon>Bacillales</taxon>
        <taxon>Staphylococcaceae</taxon>
        <taxon>Salinicoccus</taxon>
    </lineage>
</organism>
<evidence type="ECO:0000256" key="6">
    <source>
        <dbReference type="ARBA" id="ARBA00022842"/>
    </source>
</evidence>
<keyword evidence="9 10" id="KW-0131">Cell cycle</keyword>
<accession>A0A0F7HKY9</accession>
<feature type="domain" description="EngB-type G" evidence="11">
    <location>
        <begin position="24"/>
        <end position="196"/>
    </location>
</feature>
<dbReference type="NCBIfam" id="TIGR03598">
    <property type="entry name" value="GTPase_YsxC"/>
    <property type="match status" value="1"/>
</dbReference>
<evidence type="ECO:0000256" key="1">
    <source>
        <dbReference type="ARBA" id="ARBA00001946"/>
    </source>
</evidence>
<dbReference type="KEGG" id="shv:AAT16_07980"/>
<dbReference type="EMBL" id="CP011366">
    <property type="protein sequence ID" value="AKG74178.1"/>
    <property type="molecule type" value="Genomic_DNA"/>
</dbReference>
<dbReference type="GO" id="GO:0046872">
    <property type="term" value="F:metal ion binding"/>
    <property type="evidence" value="ECO:0007669"/>
    <property type="project" value="UniProtKB-KW"/>
</dbReference>
<comment type="function">
    <text evidence="10">Necessary for normal cell division and for the maintenance of normal septation.</text>
</comment>